<evidence type="ECO:0000313" key="3">
    <source>
        <dbReference type="EMBL" id="VFT90054.1"/>
    </source>
</evidence>
<accession>A0A485KXU9</accession>
<evidence type="ECO:0000313" key="4">
    <source>
        <dbReference type="Proteomes" id="UP000332933"/>
    </source>
</evidence>
<feature type="region of interest" description="Disordered" evidence="1">
    <location>
        <begin position="164"/>
        <end position="192"/>
    </location>
</feature>
<dbReference type="EMBL" id="VJMH01005438">
    <property type="protein sequence ID" value="KAF0696001.1"/>
    <property type="molecule type" value="Genomic_DNA"/>
</dbReference>
<dbReference type="OrthoDB" id="70901at2759"/>
<reference evidence="3 4" key="1">
    <citation type="submission" date="2019-03" db="EMBL/GenBank/DDBJ databases">
        <authorList>
            <person name="Gaulin E."/>
            <person name="Dumas B."/>
        </authorList>
    </citation>
    <scope>NUCLEOTIDE SEQUENCE [LARGE SCALE GENOMIC DNA]</scope>
    <source>
        <strain evidence="3">CBS 568.67</strain>
    </source>
</reference>
<gene>
    <name evidence="3" type="primary">Aste57867_13214</name>
    <name evidence="2" type="ORF">As57867_013165</name>
    <name evidence="3" type="ORF">ASTE57867_13214</name>
</gene>
<name>A0A485KXU9_9STRA</name>
<proteinExistence type="predicted"/>
<dbReference type="Proteomes" id="UP000332933">
    <property type="component" value="Unassembled WGS sequence"/>
</dbReference>
<evidence type="ECO:0000256" key="1">
    <source>
        <dbReference type="SAM" id="MobiDB-lite"/>
    </source>
</evidence>
<reference evidence="2" key="2">
    <citation type="submission" date="2019-06" db="EMBL/GenBank/DDBJ databases">
        <title>Genomics analysis of Aphanomyces spp. identifies a new class of oomycete effector associated with host adaptation.</title>
        <authorList>
            <person name="Gaulin E."/>
        </authorList>
    </citation>
    <scope>NUCLEOTIDE SEQUENCE</scope>
    <source>
        <strain evidence="2">CBS 578.67</strain>
    </source>
</reference>
<dbReference type="EMBL" id="CAADRA010005459">
    <property type="protein sequence ID" value="VFT90054.1"/>
    <property type="molecule type" value="Genomic_DNA"/>
</dbReference>
<dbReference type="AlphaFoldDB" id="A0A485KXU9"/>
<feature type="compositionally biased region" description="Pro residues" evidence="1">
    <location>
        <begin position="164"/>
        <end position="173"/>
    </location>
</feature>
<protein>
    <submittedName>
        <fullName evidence="3">Aste57867_13214 protein</fullName>
    </submittedName>
</protein>
<keyword evidence="4" id="KW-1185">Reference proteome</keyword>
<evidence type="ECO:0000313" key="2">
    <source>
        <dbReference type="EMBL" id="KAF0696001.1"/>
    </source>
</evidence>
<organism evidence="3 4">
    <name type="scientific">Aphanomyces stellatus</name>
    <dbReference type="NCBI Taxonomy" id="120398"/>
    <lineage>
        <taxon>Eukaryota</taxon>
        <taxon>Sar</taxon>
        <taxon>Stramenopiles</taxon>
        <taxon>Oomycota</taxon>
        <taxon>Saprolegniomycetes</taxon>
        <taxon>Saprolegniales</taxon>
        <taxon>Verrucalvaceae</taxon>
        <taxon>Aphanomyces</taxon>
    </lineage>
</organism>
<sequence length="463" mass="50894">MQAPAQDVVVEDVDMETEDEGIEDVDMDTAVDSVDSEVQTFLLQLKLQLDESDADGVQFEFESPTSVLVRCFVPLLAHSSMLPIIPLILLRVALVDGTRMDVQVLSDTHIHIPHELLEKPHPPTSNVYRVRLAPLAKNIPFVRAVPMLVSDFIRQMHSFDPQPPPVVSPPIHAPSPARSPLRPSPPRHTPAVPRRSILLPLEHVPGTLFHANDVQDNRVQPIVVGVSVSTLYLLHPGPTLMKHDFAILAQAIPLKDVARVVVKRGENKSLVLHFKAADVAAKAIFAQTSDRIVALIQTNMEKRSAKRRLDSNDAQRQPPRLAKKNSGFDMSSFFSNVEKATKDFSDKVVGGFNEVSKLLSGDSRPTLSSISQIEAEFFRRPSFGQLLAITESYKTLALDNATDDAVADQAETNLLLFVRQPQEAWAAYSNFGKYTVNVELSAVVECILGGAGLRASANLVLTN</sequence>
<feature type="region of interest" description="Disordered" evidence="1">
    <location>
        <begin position="304"/>
        <end position="327"/>
    </location>
</feature>
<feature type="compositionally biased region" description="Basic and acidic residues" evidence="1">
    <location>
        <begin position="304"/>
        <end position="313"/>
    </location>
</feature>